<dbReference type="STRING" id="867345.SAMN05421693_11344"/>
<keyword evidence="5 11" id="KW-0812">Transmembrane</keyword>
<evidence type="ECO:0000256" key="4">
    <source>
        <dbReference type="ARBA" id="ARBA00022670"/>
    </source>
</evidence>
<evidence type="ECO:0000256" key="7">
    <source>
        <dbReference type="ARBA" id="ARBA00022833"/>
    </source>
</evidence>
<evidence type="ECO:0000259" key="12">
    <source>
        <dbReference type="SMART" id="SM00228"/>
    </source>
</evidence>
<dbReference type="RefSeq" id="WP_090206286.1">
    <property type="nucleotide sequence ID" value="NZ_FOFO01000013.1"/>
</dbReference>
<dbReference type="PANTHER" id="PTHR42837">
    <property type="entry name" value="REGULATOR OF SIGMA-E PROTEASE RSEP"/>
    <property type="match status" value="1"/>
</dbReference>
<dbReference type="GO" id="GO:0046872">
    <property type="term" value="F:metal ion binding"/>
    <property type="evidence" value="ECO:0007669"/>
    <property type="project" value="UniProtKB-KW"/>
</dbReference>
<evidence type="ECO:0000256" key="5">
    <source>
        <dbReference type="ARBA" id="ARBA00022692"/>
    </source>
</evidence>
<accession>A0A1H9CD37</accession>
<comment type="similarity">
    <text evidence="3 11">Belongs to the peptidase M50B family.</text>
</comment>
<evidence type="ECO:0000256" key="8">
    <source>
        <dbReference type="ARBA" id="ARBA00022989"/>
    </source>
</evidence>
<comment type="subcellular location">
    <subcellularLocation>
        <location evidence="2">Membrane</location>
        <topology evidence="2">Multi-pass membrane protein</topology>
    </subcellularLocation>
</comment>
<dbReference type="CDD" id="cd06163">
    <property type="entry name" value="S2P-M50_PDZ_RseP-like"/>
    <property type="match status" value="2"/>
</dbReference>
<reference evidence="13 14" key="1">
    <citation type="submission" date="2016-10" db="EMBL/GenBank/DDBJ databases">
        <authorList>
            <person name="de Groot N.N."/>
        </authorList>
    </citation>
    <scope>NUCLEOTIDE SEQUENCE [LARGE SCALE GENOMIC DNA]</scope>
    <source>
        <strain evidence="13 14">B7-7</strain>
    </source>
</reference>
<dbReference type="GO" id="GO:0016020">
    <property type="term" value="C:membrane"/>
    <property type="evidence" value="ECO:0007669"/>
    <property type="project" value="UniProtKB-SubCell"/>
</dbReference>
<dbReference type="NCBIfam" id="TIGR00054">
    <property type="entry name" value="RIP metalloprotease RseP"/>
    <property type="match status" value="1"/>
</dbReference>
<dbReference type="OrthoDB" id="9782003at2"/>
<evidence type="ECO:0000313" key="14">
    <source>
        <dbReference type="Proteomes" id="UP000199496"/>
    </source>
</evidence>
<dbReference type="GO" id="GO:0004222">
    <property type="term" value="F:metalloendopeptidase activity"/>
    <property type="evidence" value="ECO:0007669"/>
    <property type="project" value="InterPro"/>
</dbReference>
<dbReference type="SMART" id="SM00228">
    <property type="entry name" value="PDZ"/>
    <property type="match status" value="2"/>
</dbReference>
<protein>
    <recommendedName>
        <fullName evidence="11">Zinc metalloprotease</fullName>
        <ecNumber evidence="11">3.4.24.-</ecNumber>
    </recommendedName>
</protein>
<dbReference type="EC" id="3.4.24.-" evidence="11"/>
<evidence type="ECO:0000256" key="2">
    <source>
        <dbReference type="ARBA" id="ARBA00004141"/>
    </source>
</evidence>
<dbReference type="AlphaFoldDB" id="A0A1H9CD37"/>
<feature type="transmembrane region" description="Helical" evidence="11">
    <location>
        <begin position="368"/>
        <end position="394"/>
    </location>
</feature>
<organism evidence="13 14">
    <name type="scientific">Ectothiorhodospira magna</name>
    <dbReference type="NCBI Taxonomy" id="867345"/>
    <lineage>
        <taxon>Bacteria</taxon>
        <taxon>Pseudomonadati</taxon>
        <taxon>Pseudomonadota</taxon>
        <taxon>Gammaproteobacteria</taxon>
        <taxon>Chromatiales</taxon>
        <taxon>Ectothiorhodospiraceae</taxon>
        <taxon>Ectothiorhodospira</taxon>
    </lineage>
</organism>
<dbReference type="SUPFAM" id="SSF50156">
    <property type="entry name" value="PDZ domain-like"/>
    <property type="match status" value="2"/>
</dbReference>
<dbReference type="Pfam" id="PF17820">
    <property type="entry name" value="PDZ_6"/>
    <property type="match status" value="1"/>
</dbReference>
<proteinExistence type="inferred from homology"/>
<dbReference type="Gene3D" id="2.30.42.10">
    <property type="match status" value="2"/>
</dbReference>
<keyword evidence="14" id="KW-1185">Reference proteome</keyword>
<evidence type="ECO:0000256" key="3">
    <source>
        <dbReference type="ARBA" id="ARBA00007931"/>
    </source>
</evidence>
<dbReference type="Proteomes" id="UP000199496">
    <property type="component" value="Unassembled WGS sequence"/>
</dbReference>
<keyword evidence="7 11" id="KW-0862">Zinc</keyword>
<name>A0A1H9CD37_9GAMM</name>
<evidence type="ECO:0000256" key="1">
    <source>
        <dbReference type="ARBA" id="ARBA00001947"/>
    </source>
</evidence>
<evidence type="ECO:0000313" key="13">
    <source>
        <dbReference type="EMBL" id="SEP98921.1"/>
    </source>
</evidence>
<dbReference type="EMBL" id="FOFO01000013">
    <property type="protein sequence ID" value="SEP98921.1"/>
    <property type="molecule type" value="Genomic_DNA"/>
</dbReference>
<dbReference type="InterPro" id="IPR008915">
    <property type="entry name" value="Peptidase_M50"/>
</dbReference>
<dbReference type="InterPro" id="IPR001478">
    <property type="entry name" value="PDZ"/>
</dbReference>
<dbReference type="PANTHER" id="PTHR42837:SF2">
    <property type="entry name" value="MEMBRANE METALLOPROTEASE ARASP2, CHLOROPLASTIC-RELATED"/>
    <property type="match status" value="1"/>
</dbReference>
<feature type="transmembrane region" description="Helical" evidence="11">
    <location>
        <begin position="98"/>
        <end position="119"/>
    </location>
</feature>
<feature type="transmembrane region" description="Helical" evidence="11">
    <location>
        <begin position="426"/>
        <end position="445"/>
    </location>
</feature>
<comment type="cofactor">
    <cofactor evidence="1 11">
        <name>Zn(2+)</name>
        <dbReference type="ChEBI" id="CHEBI:29105"/>
    </cofactor>
</comment>
<evidence type="ECO:0000256" key="11">
    <source>
        <dbReference type="RuleBase" id="RU362031"/>
    </source>
</evidence>
<keyword evidence="11" id="KW-0479">Metal-binding</keyword>
<sequence>MTILISVLAFIAAIGLLVTVHEFGHYWVARRCGVRVQRFSVGFGRPLWSWTLGRDRTEYVIAAIPLGGYVQMLDDREAPVPESERHRAFNRQPVGRRMAIVAAGPAANFLFAILAYSLMFMVGVSGIKPVVGYVEPGSLAAEGGFQARDRIVQVGDTETVTWELAALNLLEQGLDGRRVEVLVEDAQGREVLRSLDLSDRRRLLDDGPLLDKLGIVPWHAWSEPVLGELIPTGAAARGGLQSGDRIIQADSLPIDSWQSWVAHVQARPDQAIQLWIERDGRREFMVIHTGSREVNGERVGLIGAYPLVDAEAAEAMRAQVRHGPWTAVVQGIERTWDMSVMTLRVMWRLLTGEAAVSNIAGPISIAEYAGVTAVIGFSAFLGFLAIVSISLGIINLLPIPVLDGGHLLYYCVELIKGSPVSPTVEAVGQNIGIVLIGLLMTLAFYNDFMRILG</sequence>
<gene>
    <name evidence="13" type="ORF">SAMN05421693_11344</name>
</gene>
<dbReference type="InterPro" id="IPR041489">
    <property type="entry name" value="PDZ_6"/>
</dbReference>
<keyword evidence="4 13" id="KW-0645">Protease</keyword>
<keyword evidence="8 11" id="KW-1133">Transmembrane helix</keyword>
<evidence type="ECO:0000256" key="10">
    <source>
        <dbReference type="ARBA" id="ARBA00023136"/>
    </source>
</evidence>
<feature type="domain" description="PDZ" evidence="12">
    <location>
        <begin position="211"/>
        <end position="280"/>
    </location>
</feature>
<evidence type="ECO:0000256" key="6">
    <source>
        <dbReference type="ARBA" id="ARBA00022801"/>
    </source>
</evidence>
<keyword evidence="10 11" id="KW-0472">Membrane</keyword>
<evidence type="ECO:0000256" key="9">
    <source>
        <dbReference type="ARBA" id="ARBA00023049"/>
    </source>
</evidence>
<keyword evidence="9 11" id="KW-0482">Metalloprotease</keyword>
<dbReference type="InterPro" id="IPR004387">
    <property type="entry name" value="Pept_M50_Zn"/>
</dbReference>
<feature type="domain" description="PDZ" evidence="12">
    <location>
        <begin position="118"/>
        <end position="187"/>
    </location>
</feature>
<dbReference type="InterPro" id="IPR036034">
    <property type="entry name" value="PDZ_sf"/>
</dbReference>
<dbReference type="GO" id="GO:0006508">
    <property type="term" value="P:proteolysis"/>
    <property type="evidence" value="ECO:0007669"/>
    <property type="project" value="UniProtKB-KW"/>
</dbReference>
<keyword evidence="6 11" id="KW-0378">Hydrolase</keyword>
<dbReference type="Pfam" id="PF02163">
    <property type="entry name" value="Peptidase_M50"/>
    <property type="match status" value="1"/>
</dbReference>